<proteinExistence type="predicted"/>
<gene>
    <name evidence="1" type="ORF">ILEXP_LOCUS1387</name>
</gene>
<keyword evidence="2" id="KW-1185">Reference proteome</keyword>
<name>A0ABC8QX96_9AQUA</name>
<sequence length="160" mass="17603">MNSDQSSRQIPPKLLDISCKFASLFKKSSNTVGVNSGSENNLVASVMNSSYEENVVMPPVPLFVRNPSIVEIPAITQFPSITQFSSFVRLPSTGLAHLTNQNRTIDQIPLKDNSSDVSKVPMSNSGSTRVLLDPAKIAKDAKRVVYNNGEPRMYWSLEET</sequence>
<reference evidence="1 2" key="1">
    <citation type="submission" date="2024-02" db="EMBL/GenBank/DDBJ databases">
        <authorList>
            <person name="Vignale AGUSTIN F."/>
            <person name="Sosa J E."/>
            <person name="Modenutti C."/>
        </authorList>
    </citation>
    <scope>NUCLEOTIDE SEQUENCE [LARGE SCALE GENOMIC DNA]</scope>
</reference>
<dbReference type="EMBL" id="CAUOFW020000447">
    <property type="protein sequence ID" value="CAK9134457.1"/>
    <property type="molecule type" value="Genomic_DNA"/>
</dbReference>
<organism evidence="1 2">
    <name type="scientific">Ilex paraguariensis</name>
    <name type="common">yerba mate</name>
    <dbReference type="NCBI Taxonomy" id="185542"/>
    <lineage>
        <taxon>Eukaryota</taxon>
        <taxon>Viridiplantae</taxon>
        <taxon>Streptophyta</taxon>
        <taxon>Embryophyta</taxon>
        <taxon>Tracheophyta</taxon>
        <taxon>Spermatophyta</taxon>
        <taxon>Magnoliopsida</taxon>
        <taxon>eudicotyledons</taxon>
        <taxon>Gunneridae</taxon>
        <taxon>Pentapetalae</taxon>
        <taxon>asterids</taxon>
        <taxon>campanulids</taxon>
        <taxon>Aquifoliales</taxon>
        <taxon>Aquifoliaceae</taxon>
        <taxon>Ilex</taxon>
    </lineage>
</organism>
<accession>A0ABC8QX96</accession>
<dbReference type="Proteomes" id="UP001642360">
    <property type="component" value="Unassembled WGS sequence"/>
</dbReference>
<comment type="caution">
    <text evidence="1">The sequence shown here is derived from an EMBL/GenBank/DDBJ whole genome shotgun (WGS) entry which is preliminary data.</text>
</comment>
<evidence type="ECO:0000313" key="2">
    <source>
        <dbReference type="Proteomes" id="UP001642360"/>
    </source>
</evidence>
<evidence type="ECO:0000313" key="1">
    <source>
        <dbReference type="EMBL" id="CAK9134457.1"/>
    </source>
</evidence>
<protein>
    <submittedName>
        <fullName evidence="1">Uncharacterized protein</fullName>
    </submittedName>
</protein>
<dbReference type="AlphaFoldDB" id="A0ABC8QX96"/>